<evidence type="ECO:0000256" key="1">
    <source>
        <dbReference type="ARBA" id="ARBA00004173"/>
    </source>
</evidence>
<organism evidence="8">
    <name type="scientific">Soboliphyme baturini</name>
    <dbReference type="NCBI Taxonomy" id="241478"/>
    <lineage>
        <taxon>Eukaryota</taxon>
        <taxon>Metazoa</taxon>
        <taxon>Ecdysozoa</taxon>
        <taxon>Nematoda</taxon>
        <taxon>Enoplea</taxon>
        <taxon>Dorylaimia</taxon>
        <taxon>Dioctophymatida</taxon>
        <taxon>Dioctophymatoidea</taxon>
        <taxon>Soboliphymatidae</taxon>
        <taxon>Soboliphyme</taxon>
    </lineage>
</organism>
<evidence type="ECO:0000259" key="5">
    <source>
        <dbReference type="Pfam" id="PF04849"/>
    </source>
</evidence>
<comment type="subcellular location">
    <subcellularLocation>
        <location evidence="1">Mitochondrion</location>
    </subcellularLocation>
</comment>
<feature type="coiled-coil region" evidence="4">
    <location>
        <begin position="30"/>
        <end position="64"/>
    </location>
</feature>
<dbReference type="GO" id="GO:0047496">
    <property type="term" value="P:vesicle transport along microtubule"/>
    <property type="evidence" value="ECO:0007669"/>
    <property type="project" value="TreeGrafter"/>
</dbReference>
<dbReference type="GO" id="GO:0006605">
    <property type="term" value="P:protein targeting"/>
    <property type="evidence" value="ECO:0007669"/>
    <property type="project" value="TreeGrafter"/>
</dbReference>
<dbReference type="GO" id="GO:0005739">
    <property type="term" value="C:mitochondrion"/>
    <property type="evidence" value="ECO:0007669"/>
    <property type="project" value="UniProtKB-SubCell"/>
</dbReference>
<dbReference type="WBParaSite" id="SBAD_0000202401-mRNA-1">
    <property type="protein sequence ID" value="SBAD_0000202401-mRNA-1"/>
    <property type="gene ID" value="SBAD_0000202401"/>
</dbReference>
<dbReference type="OrthoDB" id="10067624at2759"/>
<sequence length="88" mass="10069">MMPMLSGRSSLDCNILDVREKDLELAAKIGKTLLDKNRDLQQTNEMLEQELTLATDKVTQLKHDLQQKVNLLHSVTDAESDFYYSSNK</sequence>
<protein>
    <submittedName>
        <fullName evidence="8">HAP1 N-terminal domain-containing protein</fullName>
    </submittedName>
</protein>
<reference evidence="8" key="1">
    <citation type="submission" date="2016-06" db="UniProtKB">
        <authorList>
            <consortium name="WormBaseParasite"/>
        </authorList>
    </citation>
    <scope>IDENTIFICATION</scope>
</reference>
<dbReference type="InterPro" id="IPR051946">
    <property type="entry name" value="Intracell_Traff-Reg"/>
</dbReference>
<evidence type="ECO:0000256" key="2">
    <source>
        <dbReference type="ARBA" id="ARBA00023054"/>
    </source>
</evidence>
<keyword evidence="2 4" id="KW-0175">Coiled coil</keyword>
<evidence type="ECO:0000256" key="4">
    <source>
        <dbReference type="SAM" id="Coils"/>
    </source>
</evidence>
<dbReference type="GO" id="GO:0017022">
    <property type="term" value="F:myosin binding"/>
    <property type="evidence" value="ECO:0007669"/>
    <property type="project" value="TreeGrafter"/>
</dbReference>
<dbReference type="Pfam" id="PF04849">
    <property type="entry name" value="HAP1_N"/>
    <property type="match status" value="1"/>
</dbReference>
<evidence type="ECO:0000313" key="6">
    <source>
        <dbReference type="EMBL" id="VDO95953.1"/>
    </source>
</evidence>
<dbReference type="AlphaFoldDB" id="A0A183IE90"/>
<feature type="domain" description="HAP1 N-terminal" evidence="5">
    <location>
        <begin position="14"/>
        <end position="81"/>
    </location>
</feature>
<keyword evidence="7" id="KW-1185">Reference proteome</keyword>
<dbReference type="PANTHER" id="PTHR15751">
    <property type="entry name" value="TRAFFICKING KINESIN-BINDING PROTEIN"/>
    <property type="match status" value="1"/>
</dbReference>
<proteinExistence type="predicted"/>
<dbReference type="InterPro" id="IPR006933">
    <property type="entry name" value="HAP1_N"/>
</dbReference>
<keyword evidence="3" id="KW-0496">Mitochondrion</keyword>
<dbReference type="EMBL" id="UZAM01007012">
    <property type="protein sequence ID" value="VDO95953.1"/>
    <property type="molecule type" value="Genomic_DNA"/>
</dbReference>
<dbReference type="GO" id="GO:0048311">
    <property type="term" value="P:mitochondrion distribution"/>
    <property type="evidence" value="ECO:0007669"/>
    <property type="project" value="TreeGrafter"/>
</dbReference>
<gene>
    <name evidence="6" type="ORF">SBAD_LOCUS1934</name>
</gene>
<evidence type="ECO:0000313" key="8">
    <source>
        <dbReference type="WBParaSite" id="SBAD_0000202401-mRNA-1"/>
    </source>
</evidence>
<accession>A0A183IE90</accession>
<dbReference type="PANTHER" id="PTHR15751:SF12">
    <property type="entry name" value="TRAFFICKING KINESIN-BINDING PROTEIN MILT"/>
    <property type="match status" value="1"/>
</dbReference>
<evidence type="ECO:0000313" key="7">
    <source>
        <dbReference type="Proteomes" id="UP000270296"/>
    </source>
</evidence>
<dbReference type="GO" id="GO:0031410">
    <property type="term" value="C:cytoplasmic vesicle"/>
    <property type="evidence" value="ECO:0007669"/>
    <property type="project" value="TreeGrafter"/>
</dbReference>
<evidence type="ECO:0000256" key="3">
    <source>
        <dbReference type="ARBA" id="ARBA00023128"/>
    </source>
</evidence>
<name>A0A183IE90_9BILA</name>
<dbReference type="Proteomes" id="UP000270296">
    <property type="component" value="Unassembled WGS sequence"/>
</dbReference>
<reference evidence="6 7" key="2">
    <citation type="submission" date="2018-11" db="EMBL/GenBank/DDBJ databases">
        <authorList>
            <consortium name="Pathogen Informatics"/>
        </authorList>
    </citation>
    <scope>NUCLEOTIDE SEQUENCE [LARGE SCALE GENOMIC DNA]</scope>
</reference>